<evidence type="ECO:0000256" key="1">
    <source>
        <dbReference type="SAM" id="SignalP"/>
    </source>
</evidence>
<dbReference type="WBParaSite" id="maker-PairedContig_3533-snap-gene-3.12-mRNA-1">
    <property type="protein sequence ID" value="maker-PairedContig_3533-snap-gene-3.12-mRNA-1"/>
    <property type="gene ID" value="maker-PairedContig_3533-snap-gene-3.12"/>
</dbReference>
<accession>A0A1I8ENC7</accession>
<evidence type="ECO:0000259" key="2">
    <source>
        <dbReference type="Pfam" id="PF04155"/>
    </source>
</evidence>
<feature type="chain" id="PRO_5009318298" evidence="1">
    <location>
        <begin position="18"/>
        <end position="215"/>
    </location>
</feature>
<feature type="domain" description="Ground-like" evidence="2">
    <location>
        <begin position="139"/>
        <end position="205"/>
    </location>
</feature>
<sequence length="215" mass="23314">MVLVLFSLLALIPQYQATFLGPSQDCNCPQTSLCSVCPISCPSLFPPLCPPQPPCPPQLPPLPPPPPPPPPASPPYPQQPLCLPCPPPIPVQPLCPPSLQHLLLPCPLPQPSNSPCKRKKRSTPVTSVDNDYGTNVHALCTSNYIRKIILKNLSTDAKISKAAIYSELKAKQKGDYVVLCSQSSLLFTSDSTNYCVGGNTNHLCYRIEILALHYI</sequence>
<proteinExistence type="predicted"/>
<feature type="signal peptide" evidence="1">
    <location>
        <begin position="1"/>
        <end position="17"/>
    </location>
</feature>
<dbReference type="InterPro" id="IPR007284">
    <property type="entry name" value="Ground-like_dom"/>
</dbReference>
<dbReference type="Pfam" id="PF04155">
    <property type="entry name" value="Ground-like"/>
    <property type="match status" value="1"/>
</dbReference>
<dbReference type="AlphaFoldDB" id="A0A1I8ENC7"/>
<dbReference type="STRING" id="6293.A0A1I8ENC7"/>
<name>A0A1I8ENC7_WUCBA</name>
<protein>
    <submittedName>
        <fullName evidence="3">Ground-like domain-containing protein</fullName>
    </submittedName>
</protein>
<keyword evidence="1" id="KW-0732">Signal</keyword>
<organism evidence="3">
    <name type="scientific">Wuchereria bancrofti</name>
    <dbReference type="NCBI Taxonomy" id="6293"/>
    <lineage>
        <taxon>Eukaryota</taxon>
        <taxon>Metazoa</taxon>
        <taxon>Ecdysozoa</taxon>
        <taxon>Nematoda</taxon>
        <taxon>Chromadorea</taxon>
        <taxon>Rhabditida</taxon>
        <taxon>Spirurina</taxon>
        <taxon>Spiruromorpha</taxon>
        <taxon>Filarioidea</taxon>
        <taxon>Onchocercidae</taxon>
        <taxon>Wuchereria</taxon>
    </lineage>
</organism>
<reference evidence="3" key="1">
    <citation type="submission" date="2016-11" db="UniProtKB">
        <authorList>
            <consortium name="WormBaseParasite"/>
        </authorList>
    </citation>
    <scope>IDENTIFICATION</scope>
    <source>
        <strain evidence="3">pt0022</strain>
    </source>
</reference>
<evidence type="ECO:0000313" key="3">
    <source>
        <dbReference type="WBParaSite" id="maker-PairedContig_3533-snap-gene-3.12-mRNA-1"/>
    </source>
</evidence>